<dbReference type="EMBL" id="BNCK01000001">
    <property type="protein sequence ID" value="GHF78088.1"/>
    <property type="molecule type" value="Genomic_DNA"/>
</dbReference>
<evidence type="ECO:0000313" key="2">
    <source>
        <dbReference type="Proteomes" id="UP000623842"/>
    </source>
</evidence>
<name>A0A919EHA2_9GAMM</name>
<dbReference type="SUPFAM" id="SSF56349">
    <property type="entry name" value="DNA breaking-rejoining enzymes"/>
    <property type="match status" value="1"/>
</dbReference>
<dbReference type="AlphaFoldDB" id="A0A919EHA2"/>
<reference evidence="1" key="2">
    <citation type="submission" date="2020-09" db="EMBL/GenBank/DDBJ databases">
        <authorList>
            <person name="Sun Q."/>
            <person name="Kim S."/>
        </authorList>
    </citation>
    <scope>NUCLEOTIDE SEQUENCE</scope>
    <source>
        <strain evidence="1">KCTC 42731</strain>
    </source>
</reference>
<accession>A0A919EHA2</accession>
<keyword evidence="2" id="KW-1185">Reference proteome</keyword>
<dbReference type="InterPro" id="IPR011010">
    <property type="entry name" value="DNA_brk_join_enz"/>
</dbReference>
<dbReference type="GO" id="GO:0003677">
    <property type="term" value="F:DNA binding"/>
    <property type="evidence" value="ECO:0007669"/>
    <property type="project" value="InterPro"/>
</dbReference>
<dbReference type="RefSeq" id="WP_189766801.1">
    <property type="nucleotide sequence ID" value="NZ_BNCK01000001.1"/>
</dbReference>
<reference evidence="1" key="1">
    <citation type="journal article" date="2014" name="Int. J. Syst. Evol. Microbiol.">
        <title>Complete genome sequence of Corynebacterium casei LMG S-19264T (=DSM 44701T), isolated from a smear-ripened cheese.</title>
        <authorList>
            <consortium name="US DOE Joint Genome Institute (JGI-PGF)"/>
            <person name="Walter F."/>
            <person name="Albersmeier A."/>
            <person name="Kalinowski J."/>
            <person name="Ruckert C."/>
        </authorList>
    </citation>
    <scope>NUCLEOTIDE SEQUENCE</scope>
    <source>
        <strain evidence="1">KCTC 42731</strain>
    </source>
</reference>
<protein>
    <submittedName>
        <fullName evidence="1">Uncharacterized protein</fullName>
    </submittedName>
</protein>
<dbReference type="Proteomes" id="UP000623842">
    <property type="component" value="Unassembled WGS sequence"/>
</dbReference>
<comment type="caution">
    <text evidence="1">The sequence shown here is derived from an EMBL/GenBank/DDBJ whole genome shotgun (WGS) entry which is preliminary data.</text>
</comment>
<organism evidence="1 2">
    <name type="scientific">Thalassotalea marina</name>
    <dbReference type="NCBI Taxonomy" id="1673741"/>
    <lineage>
        <taxon>Bacteria</taxon>
        <taxon>Pseudomonadati</taxon>
        <taxon>Pseudomonadota</taxon>
        <taxon>Gammaproteobacteria</taxon>
        <taxon>Alteromonadales</taxon>
        <taxon>Colwelliaceae</taxon>
        <taxon>Thalassotalea</taxon>
    </lineage>
</organism>
<evidence type="ECO:0000313" key="1">
    <source>
        <dbReference type="EMBL" id="GHF78088.1"/>
    </source>
</evidence>
<proteinExistence type="predicted"/>
<gene>
    <name evidence="1" type="ORF">GCM10017161_01410</name>
</gene>
<sequence length="174" mass="19986">MINEHGQVYRKWTIPAAYTRNNVERVIEAPEIYCQALEKYLEWYVKQPIPDEYRHNRNTHLGINEEAPVLLNDRLYKFAMSERKVKDGINKQPTNLRTKVNKLLAKASLDWTTPKTFYDSLIVNLARNNADIGQIVDAFGLSSRQVVLDKVNGSLLGLSDAINQVYSRIKVTGH</sequence>